<dbReference type="RefSeq" id="WP_157688071.1">
    <property type="nucleotide sequence ID" value="NZ_CP034345.1"/>
</dbReference>
<accession>A0A6B9F0U5</accession>
<gene>
    <name evidence="2" type="ORF">EI982_03065</name>
</gene>
<dbReference type="GeneID" id="43368482"/>
<name>A0A6B9F0U5_9EURY</name>
<protein>
    <submittedName>
        <fullName evidence="2">Uncharacterized protein</fullName>
    </submittedName>
</protein>
<feature type="transmembrane region" description="Helical" evidence="1">
    <location>
        <begin position="33"/>
        <end position="51"/>
    </location>
</feature>
<evidence type="ECO:0000313" key="2">
    <source>
        <dbReference type="EMBL" id="QGX93835.1"/>
    </source>
</evidence>
<keyword evidence="1" id="KW-0472">Membrane</keyword>
<dbReference type="KEGG" id="hra:EI982_03065"/>
<reference evidence="2 3" key="1">
    <citation type="submission" date="2018-12" db="EMBL/GenBank/DDBJ databases">
        <title>Complete genome sequence of Haloplanus rallus MBLA0036.</title>
        <authorList>
            <person name="Nam Y.-d."/>
            <person name="Kang J."/>
            <person name="Chung W.-H."/>
            <person name="Park Y.S."/>
        </authorList>
    </citation>
    <scope>NUCLEOTIDE SEQUENCE [LARGE SCALE GENOMIC DNA]</scope>
    <source>
        <strain evidence="2 3">MBLA0036</strain>
    </source>
</reference>
<organism evidence="2 3">
    <name type="scientific">Haloplanus rallus</name>
    <dbReference type="NCBI Taxonomy" id="1816183"/>
    <lineage>
        <taxon>Archaea</taxon>
        <taxon>Methanobacteriati</taxon>
        <taxon>Methanobacteriota</taxon>
        <taxon>Stenosarchaea group</taxon>
        <taxon>Halobacteria</taxon>
        <taxon>Halobacteriales</taxon>
        <taxon>Haloferacaceae</taxon>
        <taxon>Haloplanus</taxon>
    </lineage>
</organism>
<keyword evidence="1" id="KW-0812">Transmembrane</keyword>
<evidence type="ECO:0000256" key="1">
    <source>
        <dbReference type="SAM" id="Phobius"/>
    </source>
</evidence>
<dbReference type="Proteomes" id="UP000428325">
    <property type="component" value="Chromosome"/>
</dbReference>
<dbReference type="EMBL" id="CP034345">
    <property type="protein sequence ID" value="QGX93835.1"/>
    <property type="molecule type" value="Genomic_DNA"/>
</dbReference>
<keyword evidence="3" id="KW-1185">Reference proteome</keyword>
<feature type="transmembrane region" description="Helical" evidence="1">
    <location>
        <begin position="7"/>
        <end position="27"/>
    </location>
</feature>
<keyword evidence="1" id="KW-1133">Transmembrane helix</keyword>
<evidence type="ECO:0000313" key="3">
    <source>
        <dbReference type="Proteomes" id="UP000428325"/>
    </source>
</evidence>
<proteinExistence type="predicted"/>
<dbReference type="AlphaFoldDB" id="A0A6B9F0U5"/>
<sequence length="66" mass="7067">MPPNIQEVDITTVVAGVLSIAFAYASVVGNARAWVSGSFVLFGIVLILWGVQRGYRSRPTASEART</sequence>